<sequence>LRALPRLGLHPFFIANSVSGWTVEAFLGQYPSDFELYSSSLECIESHRSVPRSIRNFCFKQLKFLTSFEGSTHINVILAKSRTSQNTILIKENCLDDLQRGIIVGQDAKLGTSHVNSVRPSTEAPSEEQTNEQATENSGQKAPLSSTPVKRRKPLTKKNRRSLEGSYHVLGEKWILASDDRRYEDCASFSFMLDLDDVKTKALFSEEDWKEIVSDLPPYEHYGKGAGEYLDKCMEVAIREDMRTILEKRQDDPECKIIYYCMDQWEELLSSESSPFPVAAQLGETWWKDNAWGVCRRLATGIKDAFIILGEKIGHDSTDRRNQDIGTIDRKKIGVKATFYGAQYHPLILGTTLWDPASMKYRSEGVFKLPRQLHDILVARTSKVDGVNSLRKEYICGLLTGGHNSSSMQ</sequence>
<protein>
    <submittedName>
        <fullName evidence="2">Uncharacterized protein</fullName>
    </submittedName>
</protein>
<proteinExistence type="predicted"/>
<evidence type="ECO:0000313" key="3">
    <source>
        <dbReference type="Proteomes" id="UP000823405"/>
    </source>
</evidence>
<accession>A0A9P6QMY9</accession>
<comment type="caution">
    <text evidence="2">The sequence shown here is derived from an EMBL/GenBank/DDBJ whole genome shotgun (WGS) entry which is preliminary data.</text>
</comment>
<evidence type="ECO:0000256" key="1">
    <source>
        <dbReference type="SAM" id="MobiDB-lite"/>
    </source>
</evidence>
<name>A0A9P6QMY9_9FUNG</name>
<feature type="non-terminal residue" evidence="2">
    <location>
        <position position="409"/>
    </location>
</feature>
<keyword evidence="3" id="KW-1185">Reference proteome</keyword>
<feature type="compositionally biased region" description="Basic residues" evidence="1">
    <location>
        <begin position="149"/>
        <end position="158"/>
    </location>
</feature>
<dbReference type="OrthoDB" id="5340906at2759"/>
<dbReference type="Proteomes" id="UP000823405">
    <property type="component" value="Unassembled WGS sequence"/>
</dbReference>
<evidence type="ECO:0000313" key="2">
    <source>
        <dbReference type="EMBL" id="KAG0286331.1"/>
    </source>
</evidence>
<dbReference type="AlphaFoldDB" id="A0A9P6QMY9"/>
<feature type="compositionally biased region" description="Polar residues" evidence="1">
    <location>
        <begin position="131"/>
        <end position="148"/>
    </location>
</feature>
<reference evidence="2" key="1">
    <citation type="journal article" date="2020" name="Fungal Divers.">
        <title>Resolving the Mortierellaceae phylogeny through synthesis of multi-gene phylogenetics and phylogenomics.</title>
        <authorList>
            <person name="Vandepol N."/>
            <person name="Liber J."/>
            <person name="Desiro A."/>
            <person name="Na H."/>
            <person name="Kennedy M."/>
            <person name="Barry K."/>
            <person name="Grigoriev I.V."/>
            <person name="Miller A.N."/>
            <person name="O'Donnell K."/>
            <person name="Stajich J.E."/>
            <person name="Bonito G."/>
        </authorList>
    </citation>
    <scope>NUCLEOTIDE SEQUENCE</scope>
    <source>
        <strain evidence="2">NVP60</strain>
    </source>
</reference>
<feature type="region of interest" description="Disordered" evidence="1">
    <location>
        <begin position="113"/>
        <end position="158"/>
    </location>
</feature>
<organism evidence="2 3">
    <name type="scientific">Linnemannia gamsii</name>
    <dbReference type="NCBI Taxonomy" id="64522"/>
    <lineage>
        <taxon>Eukaryota</taxon>
        <taxon>Fungi</taxon>
        <taxon>Fungi incertae sedis</taxon>
        <taxon>Mucoromycota</taxon>
        <taxon>Mortierellomycotina</taxon>
        <taxon>Mortierellomycetes</taxon>
        <taxon>Mortierellales</taxon>
        <taxon>Mortierellaceae</taxon>
        <taxon>Linnemannia</taxon>
    </lineage>
</organism>
<dbReference type="EMBL" id="JAAAIN010003326">
    <property type="protein sequence ID" value="KAG0286331.1"/>
    <property type="molecule type" value="Genomic_DNA"/>
</dbReference>
<gene>
    <name evidence="2" type="ORF">BGZ97_007472</name>
</gene>
<feature type="compositionally biased region" description="Polar residues" evidence="1">
    <location>
        <begin position="113"/>
        <end position="124"/>
    </location>
</feature>